<dbReference type="Pfam" id="PF04434">
    <property type="entry name" value="SWIM"/>
    <property type="match status" value="1"/>
</dbReference>
<dbReference type="AlphaFoldDB" id="A0A6A5YVW0"/>
<keyword evidence="1" id="KW-0479">Metal-binding</keyword>
<evidence type="ECO:0000256" key="2">
    <source>
        <dbReference type="SAM" id="MobiDB-lite"/>
    </source>
</evidence>
<dbReference type="SUPFAM" id="SSF57850">
    <property type="entry name" value="RING/U-box"/>
    <property type="match status" value="1"/>
</dbReference>
<dbReference type="PROSITE" id="PS50966">
    <property type="entry name" value="ZF_SWIM"/>
    <property type="match status" value="1"/>
</dbReference>
<feature type="domain" description="RING-type" evidence="3">
    <location>
        <begin position="153"/>
        <end position="200"/>
    </location>
</feature>
<evidence type="ECO:0000259" key="3">
    <source>
        <dbReference type="PROSITE" id="PS50089"/>
    </source>
</evidence>
<dbReference type="PROSITE" id="PS50089">
    <property type="entry name" value="ZF_RING_2"/>
    <property type="match status" value="1"/>
</dbReference>
<feature type="compositionally biased region" description="Basic and acidic residues" evidence="2">
    <location>
        <begin position="12"/>
        <end position="21"/>
    </location>
</feature>
<evidence type="ECO:0000313" key="5">
    <source>
        <dbReference type="EMBL" id="KAF2111003.1"/>
    </source>
</evidence>
<feature type="non-terminal residue" evidence="5">
    <location>
        <position position="253"/>
    </location>
</feature>
<feature type="region of interest" description="Disordered" evidence="2">
    <location>
        <begin position="1"/>
        <end position="31"/>
    </location>
</feature>
<dbReference type="InterPro" id="IPR039903">
    <property type="entry name" value="Zswim2"/>
</dbReference>
<organism evidence="5 6">
    <name type="scientific">Lophiotrema nucula</name>
    <dbReference type="NCBI Taxonomy" id="690887"/>
    <lineage>
        <taxon>Eukaryota</taxon>
        <taxon>Fungi</taxon>
        <taxon>Dikarya</taxon>
        <taxon>Ascomycota</taxon>
        <taxon>Pezizomycotina</taxon>
        <taxon>Dothideomycetes</taxon>
        <taxon>Pleosporomycetidae</taxon>
        <taxon>Pleosporales</taxon>
        <taxon>Lophiotremataceae</taxon>
        <taxon>Lophiotrema</taxon>
    </lineage>
</organism>
<dbReference type="SMART" id="SM01197">
    <property type="entry name" value="FANCL_C"/>
    <property type="match status" value="1"/>
</dbReference>
<dbReference type="GO" id="GO:0008270">
    <property type="term" value="F:zinc ion binding"/>
    <property type="evidence" value="ECO:0007669"/>
    <property type="project" value="UniProtKB-KW"/>
</dbReference>
<dbReference type="PANTHER" id="PTHR21540:SF0">
    <property type="entry name" value="PHD FAMILY PROTEIN"/>
    <property type="match status" value="1"/>
</dbReference>
<dbReference type="InterPro" id="IPR001841">
    <property type="entry name" value="Znf_RING"/>
</dbReference>
<feature type="non-terminal residue" evidence="5">
    <location>
        <position position="1"/>
    </location>
</feature>
<evidence type="ECO:0000313" key="6">
    <source>
        <dbReference type="Proteomes" id="UP000799770"/>
    </source>
</evidence>
<name>A0A6A5YVW0_9PLEO</name>
<dbReference type="GO" id="GO:0061630">
    <property type="term" value="F:ubiquitin protein ligase activity"/>
    <property type="evidence" value="ECO:0007669"/>
    <property type="project" value="InterPro"/>
</dbReference>
<sequence>SPKKKSSKKKGREADYGEEKRARRFRPKAPQSYREIKDRALTQRFYVIDRKRGGTGEVPEETVKLAGTTGNVYEQHIGKIPSCTCPHAQKGNQCKHLIYLMLRVYKIREEIGYQLALTSSELREVFKDAPIPSAEPTSPDSSDPGRKPIEGECPICYSEFDPESEKIVYCKAACGNNVHNDCMSNWAQARGGKATCPYCRAKWADEELTKSVSVNMLNGATKSREGYINVASQLGLSGRRDYSTYHRPWVNQQ</sequence>
<protein>
    <submittedName>
        <fullName evidence="5">Uncharacterized protein</fullName>
    </submittedName>
</protein>
<feature type="compositionally biased region" description="Basic residues" evidence="2">
    <location>
        <begin position="1"/>
        <end position="11"/>
    </location>
</feature>
<gene>
    <name evidence="5" type="ORF">BDV96DRAFT_472711</name>
</gene>
<keyword evidence="1" id="KW-0862">Zinc</keyword>
<feature type="domain" description="SWIM-type" evidence="4">
    <location>
        <begin position="73"/>
        <end position="105"/>
    </location>
</feature>
<dbReference type="InterPro" id="IPR007527">
    <property type="entry name" value="Znf_SWIM"/>
</dbReference>
<keyword evidence="1" id="KW-0863">Zinc-finger</keyword>
<dbReference type="EMBL" id="ML977336">
    <property type="protein sequence ID" value="KAF2111003.1"/>
    <property type="molecule type" value="Genomic_DNA"/>
</dbReference>
<dbReference type="CDD" id="cd16494">
    <property type="entry name" value="RING-CH-C4HC3_ZSWM2"/>
    <property type="match status" value="1"/>
</dbReference>
<dbReference type="Gene3D" id="3.30.40.10">
    <property type="entry name" value="Zinc/RING finger domain, C3HC4 (zinc finger)"/>
    <property type="match status" value="1"/>
</dbReference>
<dbReference type="Pfam" id="PF13639">
    <property type="entry name" value="zf-RING_2"/>
    <property type="match status" value="1"/>
</dbReference>
<reference evidence="5" key="1">
    <citation type="journal article" date="2020" name="Stud. Mycol.">
        <title>101 Dothideomycetes genomes: a test case for predicting lifestyles and emergence of pathogens.</title>
        <authorList>
            <person name="Haridas S."/>
            <person name="Albert R."/>
            <person name="Binder M."/>
            <person name="Bloem J."/>
            <person name="Labutti K."/>
            <person name="Salamov A."/>
            <person name="Andreopoulos B."/>
            <person name="Baker S."/>
            <person name="Barry K."/>
            <person name="Bills G."/>
            <person name="Bluhm B."/>
            <person name="Cannon C."/>
            <person name="Castanera R."/>
            <person name="Culley D."/>
            <person name="Daum C."/>
            <person name="Ezra D."/>
            <person name="Gonzalez J."/>
            <person name="Henrissat B."/>
            <person name="Kuo A."/>
            <person name="Liang C."/>
            <person name="Lipzen A."/>
            <person name="Lutzoni F."/>
            <person name="Magnuson J."/>
            <person name="Mondo S."/>
            <person name="Nolan M."/>
            <person name="Ohm R."/>
            <person name="Pangilinan J."/>
            <person name="Park H.-J."/>
            <person name="Ramirez L."/>
            <person name="Alfaro M."/>
            <person name="Sun H."/>
            <person name="Tritt A."/>
            <person name="Yoshinaga Y."/>
            <person name="Zwiers L.-H."/>
            <person name="Turgeon B."/>
            <person name="Goodwin S."/>
            <person name="Spatafora J."/>
            <person name="Crous P."/>
            <person name="Grigoriev I."/>
        </authorList>
    </citation>
    <scope>NUCLEOTIDE SEQUENCE</scope>
    <source>
        <strain evidence="5">CBS 627.86</strain>
    </source>
</reference>
<proteinExistence type="predicted"/>
<evidence type="ECO:0000259" key="4">
    <source>
        <dbReference type="PROSITE" id="PS50966"/>
    </source>
</evidence>
<dbReference type="PANTHER" id="PTHR21540">
    <property type="entry name" value="RING FINGER AND SWIM DOMAIN-CONTAINING PROTEIN 2"/>
    <property type="match status" value="1"/>
</dbReference>
<keyword evidence="6" id="KW-1185">Reference proteome</keyword>
<dbReference type="InterPro" id="IPR013083">
    <property type="entry name" value="Znf_RING/FYVE/PHD"/>
</dbReference>
<dbReference type="Proteomes" id="UP000799770">
    <property type="component" value="Unassembled WGS sequence"/>
</dbReference>
<accession>A0A6A5YVW0</accession>
<dbReference type="OrthoDB" id="2122982at2759"/>
<evidence type="ECO:0000256" key="1">
    <source>
        <dbReference type="PROSITE-ProRule" id="PRU00175"/>
    </source>
</evidence>